<sequence length="64" mass="7555">MSLFDPIEACHYSAERNYMHDILPRNGYLYIALSLMPLNAYMYLSTIQSEYFMSMFTKTLLKSD</sequence>
<evidence type="ECO:0000313" key="3">
    <source>
        <dbReference type="Proteomes" id="UP000311919"/>
    </source>
</evidence>
<reference evidence="2 3" key="1">
    <citation type="submission" date="2019-03" db="EMBL/GenBank/DDBJ databases">
        <title>An improved genome assembly of the fluke Schistosoma japonicum.</title>
        <authorList>
            <person name="Hu W."/>
            <person name="Luo F."/>
            <person name="Yin M."/>
            <person name="Mo X."/>
            <person name="Sun C."/>
            <person name="Wu Q."/>
            <person name="Zhu B."/>
            <person name="Xiang M."/>
            <person name="Wang J."/>
            <person name="Wang Y."/>
            <person name="Zhang T."/>
            <person name="Xu B."/>
            <person name="Zheng H."/>
            <person name="Feng Z."/>
        </authorList>
    </citation>
    <scope>NUCLEOTIDE SEQUENCE [LARGE SCALE GENOMIC DNA]</scope>
    <source>
        <strain evidence="2">HuSjv2</strain>
        <tissue evidence="2">Worms</tissue>
    </source>
</reference>
<keyword evidence="3" id="KW-1185">Reference proteome</keyword>
<dbReference type="EMBL" id="SKCS01000247">
    <property type="protein sequence ID" value="TNN12238.1"/>
    <property type="molecule type" value="Genomic_DNA"/>
</dbReference>
<organism evidence="2 3">
    <name type="scientific">Schistosoma japonicum</name>
    <name type="common">Blood fluke</name>
    <dbReference type="NCBI Taxonomy" id="6182"/>
    <lineage>
        <taxon>Eukaryota</taxon>
        <taxon>Metazoa</taxon>
        <taxon>Spiralia</taxon>
        <taxon>Lophotrochozoa</taxon>
        <taxon>Platyhelminthes</taxon>
        <taxon>Trematoda</taxon>
        <taxon>Digenea</taxon>
        <taxon>Strigeidida</taxon>
        <taxon>Schistosomatoidea</taxon>
        <taxon>Schistosomatidae</taxon>
        <taxon>Schistosoma</taxon>
    </lineage>
</organism>
<evidence type="ECO:0000256" key="1">
    <source>
        <dbReference type="SAM" id="Phobius"/>
    </source>
</evidence>
<accession>A0A4Z2D712</accession>
<keyword evidence="1" id="KW-0472">Membrane</keyword>
<protein>
    <submittedName>
        <fullName evidence="2">Uncharacterized protein</fullName>
    </submittedName>
</protein>
<keyword evidence="1" id="KW-1133">Transmembrane helix</keyword>
<comment type="caution">
    <text evidence="2">The sequence shown here is derived from an EMBL/GenBank/DDBJ whole genome shotgun (WGS) entry which is preliminary data.</text>
</comment>
<dbReference type="Proteomes" id="UP000311919">
    <property type="component" value="Unassembled WGS sequence"/>
</dbReference>
<proteinExistence type="predicted"/>
<name>A0A4Z2D712_SCHJA</name>
<gene>
    <name evidence="2" type="ORF">EWB00_003896</name>
</gene>
<feature type="transmembrane region" description="Helical" evidence="1">
    <location>
        <begin position="27"/>
        <end position="44"/>
    </location>
</feature>
<keyword evidence="1" id="KW-0812">Transmembrane</keyword>
<evidence type="ECO:0000313" key="2">
    <source>
        <dbReference type="EMBL" id="TNN12238.1"/>
    </source>
</evidence>
<dbReference type="AlphaFoldDB" id="A0A4Z2D712"/>